<evidence type="ECO:0000313" key="2">
    <source>
        <dbReference type="EMBL" id="GAG84761.1"/>
    </source>
</evidence>
<organism evidence="2">
    <name type="scientific">marine sediment metagenome</name>
    <dbReference type="NCBI Taxonomy" id="412755"/>
    <lineage>
        <taxon>unclassified sequences</taxon>
        <taxon>metagenomes</taxon>
        <taxon>ecological metagenomes</taxon>
    </lineage>
</organism>
<comment type="caution">
    <text evidence="2">The sequence shown here is derived from an EMBL/GenBank/DDBJ whole genome shotgun (WGS) entry which is preliminary data.</text>
</comment>
<dbReference type="AlphaFoldDB" id="X1CKM5"/>
<keyword evidence="1" id="KW-1133">Transmembrane helix</keyword>
<evidence type="ECO:0000256" key="1">
    <source>
        <dbReference type="SAM" id="Phobius"/>
    </source>
</evidence>
<dbReference type="EMBL" id="BART01019325">
    <property type="protein sequence ID" value="GAG84761.1"/>
    <property type="molecule type" value="Genomic_DNA"/>
</dbReference>
<keyword evidence="1" id="KW-0472">Membrane</keyword>
<feature type="non-terminal residue" evidence="2">
    <location>
        <position position="1"/>
    </location>
</feature>
<proteinExistence type="predicted"/>
<accession>X1CKM5</accession>
<gene>
    <name evidence="2" type="ORF">S01H4_36203</name>
</gene>
<reference evidence="2" key="1">
    <citation type="journal article" date="2014" name="Front. Microbiol.">
        <title>High frequency of phylogenetically diverse reductive dehalogenase-homologous genes in deep subseafloor sedimentary metagenomes.</title>
        <authorList>
            <person name="Kawai M."/>
            <person name="Futagami T."/>
            <person name="Toyoda A."/>
            <person name="Takaki Y."/>
            <person name="Nishi S."/>
            <person name="Hori S."/>
            <person name="Arai W."/>
            <person name="Tsubouchi T."/>
            <person name="Morono Y."/>
            <person name="Uchiyama I."/>
            <person name="Ito T."/>
            <person name="Fujiyama A."/>
            <person name="Inagaki F."/>
            <person name="Takami H."/>
        </authorList>
    </citation>
    <scope>NUCLEOTIDE SEQUENCE</scope>
    <source>
        <strain evidence="2">Expedition CK06-06</strain>
    </source>
</reference>
<sequence>IYEFSMPVENVEDGIEDVELEHGVIFDFKIVFGTTPDYPEGILISNIVSIYLEFPPGAPDLDIGEFLMSISTLIIFTTIGALYVFYIYRITQLKKEIERIRI</sequence>
<keyword evidence="1" id="KW-0812">Transmembrane</keyword>
<protein>
    <submittedName>
        <fullName evidence="2">Uncharacterized protein</fullName>
    </submittedName>
</protein>
<feature type="transmembrane region" description="Helical" evidence="1">
    <location>
        <begin position="66"/>
        <end position="88"/>
    </location>
</feature>
<name>X1CKM5_9ZZZZ</name>